<dbReference type="GO" id="GO:0006952">
    <property type="term" value="P:defense response"/>
    <property type="evidence" value="ECO:0007669"/>
    <property type="project" value="UniProtKB-KW"/>
</dbReference>
<keyword evidence="8" id="KW-1185">Reference proteome</keyword>
<gene>
    <name evidence="7" type="ORF">BAE44_0018472</name>
</gene>
<evidence type="ECO:0000256" key="2">
    <source>
        <dbReference type="ARBA" id="ARBA00022614"/>
    </source>
</evidence>
<dbReference type="Proteomes" id="UP000095767">
    <property type="component" value="Unassembled WGS sequence"/>
</dbReference>
<protein>
    <recommendedName>
        <fullName evidence="6">Disease resistance N-terminal domain-containing protein</fullName>
    </recommendedName>
</protein>
<dbReference type="EMBL" id="LWDX02050491">
    <property type="protein sequence ID" value="OEL20509.1"/>
    <property type="molecule type" value="Genomic_DNA"/>
</dbReference>
<evidence type="ECO:0000313" key="8">
    <source>
        <dbReference type="Proteomes" id="UP000095767"/>
    </source>
</evidence>
<evidence type="ECO:0000313" key="7">
    <source>
        <dbReference type="EMBL" id="OEL20509.1"/>
    </source>
</evidence>
<keyword evidence="3" id="KW-0677">Repeat</keyword>
<keyword evidence="2" id="KW-0433">Leucine-rich repeat</keyword>
<dbReference type="GO" id="GO:0000166">
    <property type="term" value="F:nucleotide binding"/>
    <property type="evidence" value="ECO:0007669"/>
    <property type="project" value="UniProtKB-KW"/>
</dbReference>
<feature type="domain" description="Disease resistance N-terminal" evidence="6">
    <location>
        <begin position="158"/>
        <end position="238"/>
    </location>
</feature>
<accession>A0A1E5V5S0</accession>
<keyword evidence="4" id="KW-0547">Nucleotide-binding</keyword>
<dbReference type="CDD" id="cd14798">
    <property type="entry name" value="RX-CC_like"/>
    <property type="match status" value="1"/>
</dbReference>
<dbReference type="PANTHER" id="PTHR19338:SF45">
    <property type="entry name" value="RX N-TERMINAL DOMAIN-CONTAINING PROTEIN"/>
    <property type="match status" value="1"/>
</dbReference>
<evidence type="ECO:0000259" key="6">
    <source>
        <dbReference type="Pfam" id="PF18052"/>
    </source>
</evidence>
<dbReference type="Gene3D" id="1.20.5.4130">
    <property type="match status" value="1"/>
</dbReference>
<dbReference type="Pfam" id="PF18052">
    <property type="entry name" value="Rx_N"/>
    <property type="match status" value="1"/>
</dbReference>
<comment type="caution">
    <text evidence="7">The sequence shown here is derived from an EMBL/GenBank/DDBJ whole genome shotgun (WGS) entry which is preliminary data.</text>
</comment>
<keyword evidence="5" id="KW-0611">Plant defense</keyword>
<evidence type="ECO:0000256" key="5">
    <source>
        <dbReference type="ARBA" id="ARBA00022821"/>
    </source>
</evidence>
<comment type="similarity">
    <text evidence="1">Belongs to the disease resistance NB-LRR family.</text>
</comment>
<dbReference type="InterPro" id="IPR038005">
    <property type="entry name" value="RX-like_CC"/>
</dbReference>
<evidence type="ECO:0000256" key="3">
    <source>
        <dbReference type="ARBA" id="ARBA00022737"/>
    </source>
</evidence>
<proteinExistence type="inferred from homology"/>
<organism evidence="7 8">
    <name type="scientific">Dichanthelium oligosanthes</name>
    <dbReference type="NCBI Taxonomy" id="888268"/>
    <lineage>
        <taxon>Eukaryota</taxon>
        <taxon>Viridiplantae</taxon>
        <taxon>Streptophyta</taxon>
        <taxon>Embryophyta</taxon>
        <taxon>Tracheophyta</taxon>
        <taxon>Spermatophyta</taxon>
        <taxon>Magnoliopsida</taxon>
        <taxon>Liliopsida</taxon>
        <taxon>Poales</taxon>
        <taxon>Poaceae</taxon>
        <taxon>PACMAD clade</taxon>
        <taxon>Panicoideae</taxon>
        <taxon>Panicodae</taxon>
        <taxon>Paniceae</taxon>
        <taxon>Dichantheliinae</taxon>
        <taxon>Dichanthelium</taxon>
    </lineage>
</organism>
<sequence length="339" mass="37352">MKALQTLSCGGTAKSSVNFIEEISKHDNLRELELYCDAIETPGNKKRVRFPAHRFQSVKKLCIRQSSPLLTFEPNALPTVQVLELRFQKGPALESSGVSGVENLSSLKRVLLEFEQHDAGIMVTVDAVRNAAQRILPDHQYITIKVDGKSYGAMSGMVDALPGKLGALLEQVDALLPGASADVAFLQAELDSMCADIHHYESLERPASLAETWIGRVRELAYNIEDWVDLLAILAAASCGPPTSTSSRTLGWFRRGADKVTTLPFRHVVANELEDIKERVIELSKQRECYFVRPLANAKHRPVNPRMPAFYAEAGSPVGLDGQVEELSKILMDAGSREL</sequence>
<evidence type="ECO:0000256" key="4">
    <source>
        <dbReference type="ARBA" id="ARBA00022741"/>
    </source>
</evidence>
<dbReference type="PANTHER" id="PTHR19338">
    <property type="entry name" value="TRANSLOCASE OF INNER MITOCHONDRIAL MEMBRANE 13 HOMOLOG"/>
    <property type="match status" value="1"/>
</dbReference>
<feature type="non-terminal residue" evidence="7">
    <location>
        <position position="339"/>
    </location>
</feature>
<reference evidence="7 8" key="1">
    <citation type="submission" date="2016-09" db="EMBL/GenBank/DDBJ databases">
        <title>The draft genome of Dichanthelium oligosanthes: A C3 panicoid grass species.</title>
        <authorList>
            <person name="Studer A.J."/>
            <person name="Schnable J.C."/>
            <person name="Brutnell T.P."/>
        </authorList>
    </citation>
    <scope>NUCLEOTIDE SEQUENCE [LARGE SCALE GENOMIC DNA]</scope>
    <source>
        <strain evidence="8">cv. Kellogg 1175</strain>
        <tissue evidence="7">Leaf</tissue>
    </source>
</reference>
<evidence type="ECO:0000256" key="1">
    <source>
        <dbReference type="ARBA" id="ARBA00008894"/>
    </source>
</evidence>
<dbReference type="AlphaFoldDB" id="A0A1E5V5S0"/>
<name>A0A1E5V5S0_9POAL</name>
<dbReference type="InterPro" id="IPR041118">
    <property type="entry name" value="Rx_N"/>
</dbReference>